<proteinExistence type="predicted"/>
<feature type="domain" description="Rhodanese" evidence="2">
    <location>
        <begin position="11"/>
        <end position="132"/>
    </location>
</feature>
<sequence>MFEDSKIEDVIDKDFIYIDLRSPSEYKSSHIAGALNLPILDDDERKIVGTLYDNSQVEKAKLLAVKYASVKLSDFYEKIVNLTKEATPILYCSRGGMRSGVLFNFLRSMKIPVKKLHGGYKAYRNYQIEALKKMTEEIDFIVLDGYTGCGKTHIIEELKGLGLDTLNLEKCANHRGSILGAVLLSDQPSQKQFETNIFEELRKRKSNLVFVEAESIRIGKLNVPKYLFDKYNSSKRILITSSLEKRKERIKKDYVHDNDLELIDTLKNLKKRINENLVDQMIKEIENKNYDIVIERLMMNYYDPHYKSSNKTFIKEFLNENSRDTALKIKDFINEKNKM</sequence>
<dbReference type="InterPro" id="IPR001763">
    <property type="entry name" value="Rhodanese-like_dom"/>
</dbReference>
<dbReference type="EC" id="2.9.1.-" evidence="3"/>
<keyword evidence="3" id="KW-0808">Transferase</keyword>
<dbReference type="NCBIfam" id="NF008750">
    <property type="entry name" value="PRK11784.1-2"/>
    <property type="match status" value="1"/>
</dbReference>
<evidence type="ECO:0000313" key="4">
    <source>
        <dbReference type="Proteomes" id="UP001236559"/>
    </source>
</evidence>
<dbReference type="Gene3D" id="3.40.50.300">
    <property type="entry name" value="P-loop containing nucleotide triphosphate hydrolases"/>
    <property type="match status" value="1"/>
</dbReference>
<dbReference type="SUPFAM" id="SSF52540">
    <property type="entry name" value="P-loop containing nucleoside triphosphate hydrolases"/>
    <property type="match status" value="1"/>
</dbReference>
<dbReference type="InterPro" id="IPR017582">
    <property type="entry name" value="SelU"/>
</dbReference>
<dbReference type="PANTHER" id="PTHR30401">
    <property type="entry name" value="TRNA 2-SELENOURIDINE SYNTHASE"/>
    <property type="match status" value="1"/>
</dbReference>
<dbReference type="SMART" id="SM00450">
    <property type="entry name" value="RHOD"/>
    <property type="match status" value="1"/>
</dbReference>
<dbReference type="Gene3D" id="3.40.250.10">
    <property type="entry name" value="Rhodanese-like domain"/>
    <property type="match status" value="1"/>
</dbReference>
<evidence type="ECO:0000259" key="2">
    <source>
        <dbReference type="PROSITE" id="PS50206"/>
    </source>
</evidence>
<keyword evidence="4" id="KW-1185">Reference proteome</keyword>
<dbReference type="PROSITE" id="PS50206">
    <property type="entry name" value="RHODANESE_3"/>
    <property type="match status" value="1"/>
</dbReference>
<keyword evidence="1" id="KW-0711">Selenium</keyword>
<dbReference type="GO" id="GO:0016740">
    <property type="term" value="F:transferase activity"/>
    <property type="evidence" value="ECO:0007669"/>
    <property type="project" value="UniProtKB-KW"/>
</dbReference>
<evidence type="ECO:0000313" key="3">
    <source>
        <dbReference type="EMBL" id="MDQ0275183.1"/>
    </source>
</evidence>
<dbReference type="NCBIfam" id="NF008752">
    <property type="entry name" value="PRK11784.1-4"/>
    <property type="match status" value="1"/>
</dbReference>
<dbReference type="Pfam" id="PF00581">
    <property type="entry name" value="Rhodanese"/>
    <property type="match status" value="1"/>
</dbReference>
<evidence type="ECO:0000256" key="1">
    <source>
        <dbReference type="ARBA" id="ARBA00023266"/>
    </source>
</evidence>
<dbReference type="NCBIfam" id="TIGR03167">
    <property type="entry name" value="tRNA_sel_U_synt"/>
    <property type="match status" value="1"/>
</dbReference>
<dbReference type="InterPro" id="IPR027417">
    <property type="entry name" value="P-loop_NTPase"/>
</dbReference>
<organism evidence="3 4">
    <name type="scientific">Peptoniphilus koenoeneniae</name>
    <dbReference type="NCBI Taxonomy" id="507751"/>
    <lineage>
        <taxon>Bacteria</taxon>
        <taxon>Bacillati</taxon>
        <taxon>Bacillota</taxon>
        <taxon>Tissierellia</taxon>
        <taxon>Tissierellales</taxon>
        <taxon>Peptoniphilaceae</taxon>
        <taxon>Peptoniphilus</taxon>
    </lineage>
</organism>
<gene>
    <name evidence="3" type="ORF">J2S72_001207</name>
</gene>
<dbReference type="PANTHER" id="PTHR30401:SF0">
    <property type="entry name" value="TRNA 2-SELENOURIDINE SYNTHASE"/>
    <property type="match status" value="1"/>
</dbReference>
<dbReference type="Pfam" id="PF26341">
    <property type="entry name" value="AAA_SelU"/>
    <property type="match status" value="1"/>
</dbReference>
<accession>A0ABU0AVC8</accession>
<dbReference type="InterPro" id="IPR036873">
    <property type="entry name" value="Rhodanese-like_dom_sf"/>
</dbReference>
<reference evidence="3 4" key="1">
    <citation type="submission" date="2023-07" db="EMBL/GenBank/DDBJ databases">
        <title>Genomic Encyclopedia of Type Strains, Phase IV (KMG-IV): sequencing the most valuable type-strain genomes for metagenomic binning, comparative biology and taxonomic classification.</title>
        <authorList>
            <person name="Goeker M."/>
        </authorList>
    </citation>
    <scope>NUCLEOTIDE SEQUENCE [LARGE SCALE GENOMIC DNA]</scope>
    <source>
        <strain evidence="3 4">DSM 22616</strain>
    </source>
</reference>
<dbReference type="RefSeq" id="WP_307495180.1">
    <property type="nucleotide sequence ID" value="NZ_JAUSTN010000005.1"/>
</dbReference>
<protein>
    <submittedName>
        <fullName evidence="3">tRNA 2-selenouridine synthase</fullName>
        <ecNumber evidence="3">2.9.1.-</ecNumber>
    </submittedName>
</protein>
<dbReference type="EMBL" id="JAUSTN010000005">
    <property type="protein sequence ID" value="MDQ0275183.1"/>
    <property type="molecule type" value="Genomic_DNA"/>
</dbReference>
<dbReference type="SUPFAM" id="SSF52821">
    <property type="entry name" value="Rhodanese/Cell cycle control phosphatase"/>
    <property type="match status" value="1"/>
</dbReference>
<dbReference type="InterPro" id="IPR058840">
    <property type="entry name" value="AAA_SelU"/>
</dbReference>
<dbReference type="Proteomes" id="UP001236559">
    <property type="component" value="Unassembled WGS sequence"/>
</dbReference>
<comment type="caution">
    <text evidence="3">The sequence shown here is derived from an EMBL/GenBank/DDBJ whole genome shotgun (WGS) entry which is preliminary data.</text>
</comment>
<name>A0ABU0AVC8_9FIRM</name>